<dbReference type="GO" id="GO:0005634">
    <property type="term" value="C:nucleus"/>
    <property type="evidence" value="ECO:0007669"/>
    <property type="project" value="UniProtKB-SubCell"/>
</dbReference>
<organism evidence="9 10">
    <name type="scientific">Linum tenue</name>
    <dbReference type="NCBI Taxonomy" id="586396"/>
    <lineage>
        <taxon>Eukaryota</taxon>
        <taxon>Viridiplantae</taxon>
        <taxon>Streptophyta</taxon>
        <taxon>Embryophyta</taxon>
        <taxon>Tracheophyta</taxon>
        <taxon>Spermatophyta</taxon>
        <taxon>Magnoliopsida</taxon>
        <taxon>eudicotyledons</taxon>
        <taxon>Gunneridae</taxon>
        <taxon>Pentapetalae</taxon>
        <taxon>rosids</taxon>
        <taxon>fabids</taxon>
        <taxon>Malpighiales</taxon>
        <taxon>Linaceae</taxon>
        <taxon>Linum</taxon>
    </lineage>
</organism>
<gene>
    <name evidence="9" type="ORF">LITE_LOCUS25924</name>
</gene>
<sequence length="265" mass="28973">MDGFAACGGLADSLLWLHDDFNPQQYNNSVSIDAQPSSYVGSPISAKRKVREIERRVTWSGSSEPSNEDEEDAETEAGPSEQSTNPAVDVKRVRRMVSNRESARRSRRRKQAHLAELESQVEQLIGENAAMYKQLSEATQQYRDADTSHQVLKSDVEALRAKVKLAEDMVARGTFSSTMNSLHPNNPPAATPQLLNTPDLHPPRMANVSPTITVQGDEISYDGLKIPAQNSGLGMGINNVDLSNGSINNAVLNEVVSCVSTDIWP</sequence>
<evidence type="ECO:0000313" key="9">
    <source>
        <dbReference type="EMBL" id="CAI0438799.1"/>
    </source>
</evidence>
<dbReference type="SMART" id="SM00338">
    <property type="entry name" value="BRLZ"/>
    <property type="match status" value="1"/>
</dbReference>
<feature type="region of interest" description="Disordered" evidence="7">
    <location>
        <begin position="55"/>
        <end position="89"/>
    </location>
</feature>
<feature type="compositionally biased region" description="Acidic residues" evidence="7">
    <location>
        <begin position="66"/>
        <end position="75"/>
    </location>
</feature>
<evidence type="ECO:0000256" key="5">
    <source>
        <dbReference type="ARBA" id="ARBA00023242"/>
    </source>
</evidence>
<dbReference type="PANTHER" id="PTHR47693">
    <property type="entry name" value="BZIP TRANSCRIPTION FACTOR RISBZ3-RELATED"/>
    <property type="match status" value="1"/>
</dbReference>
<dbReference type="InterPro" id="IPR004827">
    <property type="entry name" value="bZIP"/>
</dbReference>
<dbReference type="InterPro" id="IPR045314">
    <property type="entry name" value="bZIP_plant_GBF1"/>
</dbReference>
<dbReference type="CDD" id="cd14702">
    <property type="entry name" value="bZIP_plant_GBF1"/>
    <property type="match status" value="1"/>
</dbReference>
<proteinExistence type="predicted"/>
<evidence type="ECO:0000256" key="2">
    <source>
        <dbReference type="ARBA" id="ARBA00023015"/>
    </source>
</evidence>
<dbReference type="PROSITE" id="PS00036">
    <property type="entry name" value="BZIP_BASIC"/>
    <property type="match status" value="1"/>
</dbReference>
<evidence type="ECO:0000256" key="6">
    <source>
        <dbReference type="SAM" id="Coils"/>
    </source>
</evidence>
<dbReference type="GO" id="GO:0003677">
    <property type="term" value="F:DNA binding"/>
    <property type="evidence" value="ECO:0007669"/>
    <property type="project" value="UniProtKB-KW"/>
</dbReference>
<name>A0AAV0LYF3_9ROSI</name>
<dbReference type="FunFam" id="1.20.5.170:FF:000020">
    <property type="entry name" value="BZIP transcription factor"/>
    <property type="match status" value="1"/>
</dbReference>
<feature type="coiled-coil region" evidence="6">
    <location>
        <begin position="100"/>
        <end position="169"/>
    </location>
</feature>
<dbReference type="EMBL" id="CAMGYJ010000006">
    <property type="protein sequence ID" value="CAI0438799.1"/>
    <property type="molecule type" value="Genomic_DNA"/>
</dbReference>
<keyword evidence="3" id="KW-0238">DNA-binding</keyword>
<dbReference type="Proteomes" id="UP001154282">
    <property type="component" value="Unassembled WGS sequence"/>
</dbReference>
<evidence type="ECO:0000256" key="7">
    <source>
        <dbReference type="SAM" id="MobiDB-lite"/>
    </source>
</evidence>
<dbReference type="InterPro" id="IPR044168">
    <property type="entry name" value="RISBZ3/4/5"/>
</dbReference>
<dbReference type="Pfam" id="PF00170">
    <property type="entry name" value="bZIP_1"/>
    <property type="match status" value="1"/>
</dbReference>
<evidence type="ECO:0000256" key="4">
    <source>
        <dbReference type="ARBA" id="ARBA00023163"/>
    </source>
</evidence>
<dbReference type="Gene3D" id="1.20.5.170">
    <property type="match status" value="1"/>
</dbReference>
<evidence type="ECO:0000313" key="10">
    <source>
        <dbReference type="Proteomes" id="UP001154282"/>
    </source>
</evidence>
<evidence type="ECO:0000256" key="3">
    <source>
        <dbReference type="ARBA" id="ARBA00023125"/>
    </source>
</evidence>
<dbReference type="SUPFAM" id="SSF57959">
    <property type="entry name" value="Leucine zipper domain"/>
    <property type="match status" value="1"/>
</dbReference>
<comment type="caution">
    <text evidence="9">The sequence shown here is derived from an EMBL/GenBank/DDBJ whole genome shotgun (WGS) entry which is preliminary data.</text>
</comment>
<keyword evidence="2" id="KW-0805">Transcription regulation</keyword>
<protein>
    <recommendedName>
        <fullName evidence="8">BZIP domain-containing protein</fullName>
    </recommendedName>
</protein>
<keyword evidence="10" id="KW-1185">Reference proteome</keyword>
<comment type="subcellular location">
    <subcellularLocation>
        <location evidence="1">Nucleus</location>
    </subcellularLocation>
</comment>
<keyword evidence="4" id="KW-0804">Transcription</keyword>
<evidence type="ECO:0000259" key="8">
    <source>
        <dbReference type="PROSITE" id="PS50217"/>
    </source>
</evidence>
<accession>A0AAV0LYF3</accession>
<reference evidence="9" key="1">
    <citation type="submission" date="2022-08" db="EMBL/GenBank/DDBJ databases">
        <authorList>
            <person name="Gutierrez-Valencia J."/>
        </authorList>
    </citation>
    <scope>NUCLEOTIDE SEQUENCE</scope>
</reference>
<dbReference type="InterPro" id="IPR046347">
    <property type="entry name" value="bZIP_sf"/>
</dbReference>
<dbReference type="PROSITE" id="PS50217">
    <property type="entry name" value="BZIP"/>
    <property type="match status" value="1"/>
</dbReference>
<dbReference type="GO" id="GO:0046983">
    <property type="term" value="F:protein dimerization activity"/>
    <property type="evidence" value="ECO:0007669"/>
    <property type="project" value="UniProtKB-ARBA"/>
</dbReference>
<feature type="domain" description="BZIP" evidence="8">
    <location>
        <begin position="89"/>
        <end position="141"/>
    </location>
</feature>
<keyword evidence="6" id="KW-0175">Coiled coil</keyword>
<keyword evidence="5" id="KW-0539">Nucleus</keyword>
<evidence type="ECO:0000256" key="1">
    <source>
        <dbReference type="ARBA" id="ARBA00004123"/>
    </source>
</evidence>
<dbReference type="AlphaFoldDB" id="A0AAV0LYF3"/>
<dbReference type="PANTHER" id="PTHR47693:SF1">
    <property type="entry name" value="BZIP TRANSCRIPTION FACTOR RISBZ3"/>
    <property type="match status" value="1"/>
</dbReference>
<dbReference type="GO" id="GO:0003700">
    <property type="term" value="F:DNA-binding transcription factor activity"/>
    <property type="evidence" value="ECO:0007669"/>
    <property type="project" value="InterPro"/>
</dbReference>